<dbReference type="EMBL" id="BMMT01000008">
    <property type="protein sequence ID" value="GGI87790.1"/>
    <property type="molecule type" value="Genomic_DNA"/>
</dbReference>
<evidence type="ECO:0000256" key="3">
    <source>
        <dbReference type="ARBA" id="ARBA00022737"/>
    </source>
</evidence>
<evidence type="ECO:0000313" key="6">
    <source>
        <dbReference type="EMBL" id="GGI87790.1"/>
    </source>
</evidence>
<evidence type="ECO:0000256" key="2">
    <source>
        <dbReference type="ARBA" id="ARBA00009755"/>
    </source>
</evidence>
<feature type="domain" description="Squalene cyclase N-terminal" evidence="5">
    <location>
        <begin position="28"/>
        <end position="164"/>
    </location>
</feature>
<proteinExistence type="inferred from homology"/>
<dbReference type="RefSeq" id="WP_188987613.1">
    <property type="nucleotide sequence ID" value="NZ_BMMT01000008.1"/>
</dbReference>
<dbReference type="PANTHER" id="PTHR11764:SF20">
    <property type="entry name" value="LANOSTEROL SYNTHASE"/>
    <property type="match status" value="1"/>
</dbReference>
<dbReference type="GO" id="GO:0016104">
    <property type="term" value="P:triterpenoid biosynthetic process"/>
    <property type="evidence" value="ECO:0007669"/>
    <property type="project" value="InterPro"/>
</dbReference>
<feature type="domain" description="Squalene cyclase C-terminal" evidence="4">
    <location>
        <begin position="384"/>
        <end position="522"/>
    </location>
</feature>
<dbReference type="Pfam" id="PF13243">
    <property type="entry name" value="SQHop_cyclase_C"/>
    <property type="match status" value="1"/>
</dbReference>
<keyword evidence="3" id="KW-0677">Repeat</keyword>
<organism evidence="6 7">
    <name type="scientific">Saccharopolyspora thermophila</name>
    <dbReference type="NCBI Taxonomy" id="89367"/>
    <lineage>
        <taxon>Bacteria</taxon>
        <taxon>Bacillati</taxon>
        <taxon>Actinomycetota</taxon>
        <taxon>Actinomycetes</taxon>
        <taxon>Pseudonocardiales</taxon>
        <taxon>Pseudonocardiaceae</taxon>
        <taxon>Saccharopolyspora</taxon>
    </lineage>
</organism>
<dbReference type="GO" id="GO:0016866">
    <property type="term" value="F:intramolecular transferase activity"/>
    <property type="evidence" value="ECO:0007669"/>
    <property type="project" value="InterPro"/>
</dbReference>
<sequence length="557" mass="59862">MTGSLSTQDRVRQALDDAGKALLAAARPGSWPNPRRPAVSGAAGAVLALHVADPDRSADLIADGVDWLVRAQNDDGGWGTLEHLPSDFVATAMATAALRLVAGESGAEAVARGLGWIRRRGGVEGLDDPMMAQLTGLVLSIAGLYDANRLRRVPVELLLLPARLRRRLLSYLTPPFVALAFMQARQRRHGRLARAVERLARPVAVRLLEEFFRQEGESGSYGGDPWLTGLVCTALSRANAAPHLVRASVGYLRATAQPGGAWHLVHGVERDRVEVTGMAFSVHGLVRAGLADDARVLAGRDWLARCQQREPSVVYASPAGAWTWTGRTGWPNALETVLVLRILVDTERDEETDRILDRGVAWLRAQQDNRGSWSTFVRNSLVPLDGPCPFITAVAVEILHAVGVSTADPVIERALRWLAKSQAPDGSFEARWHRGGVPATAAVVHALSRLGMSGHPVAIRARDWLLASQRDDGSWSDGRGDGTPDETGHAISALVACGQHEAARRGVEWLVAAQGPDGWWEPGQCCIYIRDHVHYCDPLIAQGLAVGALAAFGGGGR</sequence>
<dbReference type="InterPro" id="IPR008930">
    <property type="entry name" value="Terpenoid_cyclase/PrenylTrfase"/>
</dbReference>
<dbReference type="InterPro" id="IPR032696">
    <property type="entry name" value="SQ_cyclase_C"/>
</dbReference>
<dbReference type="Gene3D" id="1.50.10.20">
    <property type="match status" value="2"/>
</dbReference>
<comment type="pathway">
    <text evidence="1">Secondary metabolite biosynthesis; hopanoid biosynthesis.</text>
</comment>
<accession>A0A917NDP7</accession>
<comment type="caution">
    <text evidence="6">The sequence shown here is derived from an EMBL/GenBank/DDBJ whole genome shotgun (WGS) entry which is preliminary data.</text>
</comment>
<evidence type="ECO:0000259" key="4">
    <source>
        <dbReference type="Pfam" id="PF13243"/>
    </source>
</evidence>
<dbReference type="InterPro" id="IPR032697">
    <property type="entry name" value="SQ_cyclase_N"/>
</dbReference>
<comment type="similarity">
    <text evidence="2">Belongs to the terpene cyclase/mutase family.</text>
</comment>
<dbReference type="Pfam" id="PF13249">
    <property type="entry name" value="SQHop_cyclase_N"/>
    <property type="match status" value="1"/>
</dbReference>
<evidence type="ECO:0000313" key="7">
    <source>
        <dbReference type="Proteomes" id="UP000597989"/>
    </source>
</evidence>
<dbReference type="SUPFAM" id="SSF48239">
    <property type="entry name" value="Terpenoid cyclases/Protein prenyltransferases"/>
    <property type="match status" value="2"/>
</dbReference>
<protein>
    <submittedName>
        <fullName evidence="6">Squalene--hopene cyclase</fullName>
    </submittedName>
</protein>
<evidence type="ECO:0000259" key="5">
    <source>
        <dbReference type="Pfam" id="PF13249"/>
    </source>
</evidence>
<dbReference type="PANTHER" id="PTHR11764">
    <property type="entry name" value="TERPENE CYCLASE/MUTASE FAMILY MEMBER"/>
    <property type="match status" value="1"/>
</dbReference>
<dbReference type="Proteomes" id="UP000597989">
    <property type="component" value="Unassembled WGS sequence"/>
</dbReference>
<dbReference type="GO" id="GO:0005811">
    <property type="term" value="C:lipid droplet"/>
    <property type="evidence" value="ECO:0007669"/>
    <property type="project" value="InterPro"/>
</dbReference>
<gene>
    <name evidence="6" type="primary">shc</name>
    <name evidence="6" type="ORF">GCM10011581_26060</name>
</gene>
<dbReference type="AlphaFoldDB" id="A0A917NDP7"/>
<evidence type="ECO:0000256" key="1">
    <source>
        <dbReference type="ARBA" id="ARBA00004999"/>
    </source>
</evidence>
<reference evidence="6 7" key="1">
    <citation type="journal article" date="2014" name="Int. J. Syst. Evol. Microbiol.">
        <title>Complete genome sequence of Corynebacterium casei LMG S-19264T (=DSM 44701T), isolated from a smear-ripened cheese.</title>
        <authorList>
            <consortium name="US DOE Joint Genome Institute (JGI-PGF)"/>
            <person name="Walter F."/>
            <person name="Albersmeier A."/>
            <person name="Kalinowski J."/>
            <person name="Ruckert C."/>
        </authorList>
    </citation>
    <scope>NUCLEOTIDE SEQUENCE [LARGE SCALE GENOMIC DNA]</scope>
    <source>
        <strain evidence="6 7">CGMCC 4.7206</strain>
    </source>
</reference>
<name>A0A917NDP7_9PSEU</name>
<dbReference type="InterPro" id="IPR018333">
    <property type="entry name" value="Squalene_cyclase"/>
</dbReference>